<evidence type="ECO:0000256" key="1">
    <source>
        <dbReference type="SAM" id="Phobius"/>
    </source>
</evidence>
<keyword evidence="1" id="KW-0472">Membrane</keyword>
<name>A0A6J6EYW7_9ZZZZ</name>
<feature type="transmembrane region" description="Helical" evidence="1">
    <location>
        <begin position="45"/>
        <end position="65"/>
    </location>
</feature>
<sequence>MTRVQSGLVITLFVALLGWDLWEALGNLVGLQPFYEAMGIGRSVPWMLLWLGVLLPITAVVLSLVLWRTWTGTVERLAIMLVAWAVVAGMSLSLAAIEQAWRASALQALAG</sequence>
<keyword evidence="1" id="KW-1133">Transmembrane helix</keyword>
<feature type="transmembrane region" description="Helical" evidence="1">
    <location>
        <begin position="7"/>
        <end position="25"/>
    </location>
</feature>
<proteinExistence type="predicted"/>
<keyword evidence="1" id="KW-0812">Transmembrane</keyword>
<accession>A0A6J6EYW7</accession>
<dbReference type="EMBL" id="CAEZTM010000109">
    <property type="protein sequence ID" value="CAB4581880.1"/>
    <property type="molecule type" value="Genomic_DNA"/>
</dbReference>
<gene>
    <name evidence="2" type="ORF">UFOPK1684_01471</name>
</gene>
<evidence type="ECO:0000313" key="2">
    <source>
        <dbReference type="EMBL" id="CAB4581880.1"/>
    </source>
</evidence>
<protein>
    <submittedName>
        <fullName evidence="2">Unannotated protein</fullName>
    </submittedName>
</protein>
<organism evidence="2">
    <name type="scientific">freshwater metagenome</name>
    <dbReference type="NCBI Taxonomy" id="449393"/>
    <lineage>
        <taxon>unclassified sequences</taxon>
        <taxon>metagenomes</taxon>
        <taxon>ecological metagenomes</taxon>
    </lineage>
</organism>
<reference evidence="2" key="1">
    <citation type="submission" date="2020-05" db="EMBL/GenBank/DDBJ databases">
        <authorList>
            <person name="Chiriac C."/>
            <person name="Salcher M."/>
            <person name="Ghai R."/>
            <person name="Kavagutti S V."/>
        </authorList>
    </citation>
    <scope>NUCLEOTIDE SEQUENCE</scope>
</reference>
<dbReference type="AlphaFoldDB" id="A0A6J6EYW7"/>
<feature type="transmembrane region" description="Helical" evidence="1">
    <location>
        <begin position="77"/>
        <end position="97"/>
    </location>
</feature>